<dbReference type="Gene3D" id="3.40.50.10490">
    <property type="entry name" value="Glucose-6-phosphate isomerase like protein, domain 1"/>
    <property type="match status" value="1"/>
</dbReference>
<name>A0A1X0QFR2_9MICR</name>
<dbReference type="GO" id="GO:0006412">
    <property type="term" value="P:translation"/>
    <property type="evidence" value="ECO:0007669"/>
    <property type="project" value="InterPro"/>
</dbReference>
<dbReference type="GO" id="GO:0003735">
    <property type="term" value="F:structural constituent of ribosome"/>
    <property type="evidence" value="ECO:0007669"/>
    <property type="project" value="InterPro"/>
</dbReference>
<reference evidence="3 4" key="1">
    <citation type="journal article" date="2017" name="Environ. Microbiol.">
        <title>Decay of the glycolytic pathway and adaptation to intranuclear parasitism within Enterocytozoonidae microsporidia.</title>
        <authorList>
            <person name="Wiredu Boakye D."/>
            <person name="Jaroenlak P."/>
            <person name="Prachumwat A."/>
            <person name="Williams T.A."/>
            <person name="Bateman K.S."/>
            <person name="Itsathitphaisarn O."/>
            <person name="Sritunyalucksana K."/>
            <person name="Paszkiewicz K.H."/>
            <person name="Moore K.A."/>
            <person name="Stentiford G.D."/>
            <person name="Williams B.A."/>
        </authorList>
    </citation>
    <scope>NUCLEOTIDE SEQUENCE [LARGE SCALE GENOMIC DNA]</scope>
    <source>
        <strain evidence="4">canceri</strain>
    </source>
</reference>
<evidence type="ECO:0000256" key="2">
    <source>
        <dbReference type="ARBA" id="ARBA00023274"/>
    </source>
</evidence>
<proteinExistence type="predicted"/>
<dbReference type="GO" id="GO:0015935">
    <property type="term" value="C:small ribosomal subunit"/>
    <property type="evidence" value="ECO:0007669"/>
    <property type="project" value="InterPro"/>
</dbReference>
<evidence type="ECO:0000313" key="3">
    <source>
        <dbReference type="EMBL" id="ORD98592.1"/>
    </source>
</evidence>
<dbReference type="PANTHER" id="PTHR11489">
    <property type="entry name" value="40S RIBOSOMAL PROTEIN SA"/>
    <property type="match status" value="1"/>
</dbReference>
<dbReference type="InterPro" id="IPR023591">
    <property type="entry name" value="Ribosomal_uS2_flav_dom_sf"/>
</dbReference>
<comment type="caution">
    <text evidence="3">The sequence shown here is derived from an EMBL/GenBank/DDBJ whole genome shotgun (WGS) entry which is preliminary data.</text>
</comment>
<feature type="non-terminal residue" evidence="3">
    <location>
        <position position="73"/>
    </location>
</feature>
<dbReference type="InterPro" id="IPR018130">
    <property type="entry name" value="Ribosomal_uS2_CS"/>
</dbReference>
<gene>
    <name evidence="3" type="ORF">A0H76_2973</name>
</gene>
<dbReference type="AlphaFoldDB" id="A0A1X0QFR2"/>
<organism evidence="3 4">
    <name type="scientific">Hepatospora eriocheir</name>
    <dbReference type="NCBI Taxonomy" id="1081669"/>
    <lineage>
        <taxon>Eukaryota</taxon>
        <taxon>Fungi</taxon>
        <taxon>Fungi incertae sedis</taxon>
        <taxon>Microsporidia</taxon>
        <taxon>Hepatosporidae</taxon>
        <taxon>Hepatospora</taxon>
    </lineage>
</organism>
<dbReference type="VEuPathDB" id="MicrosporidiaDB:A0H76_2973"/>
<dbReference type="PROSITE" id="PS00962">
    <property type="entry name" value="RIBOSOMAL_S2_1"/>
    <property type="match status" value="1"/>
</dbReference>
<evidence type="ECO:0000313" key="4">
    <source>
        <dbReference type="Proteomes" id="UP000192501"/>
    </source>
</evidence>
<evidence type="ECO:0000256" key="1">
    <source>
        <dbReference type="ARBA" id="ARBA00022980"/>
    </source>
</evidence>
<protein>
    <submittedName>
        <fullName evidence="3">Ribosomal prt SA</fullName>
    </submittedName>
</protein>
<dbReference type="InterPro" id="IPR005707">
    <property type="entry name" value="Ribosomal_uS2_euk/arc"/>
</dbReference>
<dbReference type="VEuPathDB" id="MicrosporidiaDB:HERIO_1446"/>
<keyword evidence="1" id="KW-0689">Ribosomal protein</keyword>
<sequence length="73" mass="8109">MAQPIIKLPDSFAKLLIATNSHLGGTDLSKPMSHYVFGKRNDKIKVFDIDKTWKKLILAARVFCGYSNPGSIT</sequence>
<dbReference type="Proteomes" id="UP000192501">
    <property type="component" value="Unassembled WGS sequence"/>
</dbReference>
<dbReference type="EMBL" id="LTAI01000570">
    <property type="protein sequence ID" value="ORD98592.1"/>
    <property type="molecule type" value="Genomic_DNA"/>
</dbReference>
<dbReference type="SUPFAM" id="SSF52313">
    <property type="entry name" value="Ribosomal protein S2"/>
    <property type="match status" value="1"/>
</dbReference>
<keyword evidence="2" id="KW-0687">Ribonucleoprotein</keyword>
<accession>A0A1X0QFR2</accession>